<dbReference type="EMBL" id="VIGC01000024">
    <property type="protein sequence ID" value="TQE94387.1"/>
    <property type="molecule type" value="Genomic_DNA"/>
</dbReference>
<protein>
    <submittedName>
        <fullName evidence="2">Sugar ABC transporter substrate-binding protein</fullName>
    </submittedName>
</protein>
<dbReference type="InterPro" id="IPR006059">
    <property type="entry name" value="SBP"/>
</dbReference>
<dbReference type="CDD" id="cd13585">
    <property type="entry name" value="PBP2_TMBP_like"/>
    <property type="match status" value="1"/>
</dbReference>
<dbReference type="Proteomes" id="UP000317371">
    <property type="component" value="Unassembled WGS sequence"/>
</dbReference>
<dbReference type="Gene3D" id="3.40.190.10">
    <property type="entry name" value="Periplasmic binding protein-like II"/>
    <property type="match status" value="1"/>
</dbReference>
<dbReference type="InterPro" id="IPR050490">
    <property type="entry name" value="Bact_solute-bd_prot1"/>
</dbReference>
<gene>
    <name evidence="2" type="ORF">FKZ61_16775</name>
</gene>
<dbReference type="PROSITE" id="PS51318">
    <property type="entry name" value="TAT"/>
    <property type="match status" value="1"/>
</dbReference>
<reference evidence="2 3" key="1">
    <citation type="submission" date="2019-06" db="EMBL/GenBank/DDBJ databases">
        <title>Genome sequence of Litorilinea aerophila BAA-2444.</title>
        <authorList>
            <person name="Maclea K.S."/>
            <person name="Maurais E.G."/>
            <person name="Iannazzi L.C."/>
        </authorList>
    </citation>
    <scope>NUCLEOTIDE SEQUENCE [LARGE SCALE GENOMIC DNA]</scope>
    <source>
        <strain evidence="2 3">ATCC BAA-2444</strain>
    </source>
</reference>
<evidence type="ECO:0000313" key="3">
    <source>
        <dbReference type="Proteomes" id="UP000317371"/>
    </source>
</evidence>
<dbReference type="PANTHER" id="PTHR43649:SF12">
    <property type="entry name" value="DIACETYLCHITOBIOSE BINDING PROTEIN DASA"/>
    <property type="match status" value="1"/>
</dbReference>
<evidence type="ECO:0000313" key="2">
    <source>
        <dbReference type="EMBL" id="TQE94387.1"/>
    </source>
</evidence>
<proteinExistence type="predicted"/>
<dbReference type="Pfam" id="PF13416">
    <property type="entry name" value="SBP_bac_8"/>
    <property type="match status" value="1"/>
</dbReference>
<dbReference type="OrthoDB" id="2515880at2"/>
<dbReference type="InParanoid" id="A0A540VCA0"/>
<dbReference type="AlphaFoldDB" id="A0A540VCA0"/>
<dbReference type="NCBIfam" id="TIGR01409">
    <property type="entry name" value="TAT_signal_seq"/>
    <property type="match status" value="1"/>
</dbReference>
<dbReference type="InterPro" id="IPR006311">
    <property type="entry name" value="TAT_signal"/>
</dbReference>
<feature type="compositionally biased region" description="Polar residues" evidence="1">
    <location>
        <begin position="1"/>
        <end position="10"/>
    </location>
</feature>
<accession>A0A540VCA0</accession>
<dbReference type="InterPro" id="IPR019546">
    <property type="entry name" value="TAT_signal_bac_arc"/>
</dbReference>
<dbReference type="SUPFAM" id="SSF53850">
    <property type="entry name" value="Periplasmic binding protein-like II"/>
    <property type="match status" value="1"/>
</dbReference>
<sequence length="475" mass="53067">MGRLSVNCSHQTKEEKMKNRHRLTRRDFLRNLTVATAGVVGLAACAPAAAPQAGQSTGGEETSQASAEPITITFIVDTINEGHVQVRNKWAQEFMEAHPNVKVDHQPIPQDYTTKIQTLFAAGTPADVYRYLQEVTPIITVAEKNMHLQLDDYIARDNYDLSDFRPDAVELYRWEGKTYALPRDYGNQNLFYNLDLLEEAGIEPPPADWEDKTFTFEVFLDMAQRLTKRSGDRTEQWGFLVNRGQRPWASWLYCNGGALVHKDERGVATDCALTDEASVEALQFLQDLMYKYEVAPRPDLESELGGFDLFATGRVGIMLTNPSAVNLFRTIETFRWDVATLPLGKAERRGTGGGGTGWAGAAATKHPDVVWEFLKHISSPEAELDEVSVGATTPSRLSVVLSDAFLDPEKPPKNARAFAQAQEYVVRDPVHVLWPEITQRIYNPKMDLLWSGTNDAATVAQMIKEEADPLFARSS</sequence>
<name>A0A540VCA0_9CHLR</name>
<keyword evidence="3" id="KW-1185">Reference proteome</keyword>
<organism evidence="2 3">
    <name type="scientific">Litorilinea aerophila</name>
    <dbReference type="NCBI Taxonomy" id="1204385"/>
    <lineage>
        <taxon>Bacteria</taxon>
        <taxon>Bacillati</taxon>
        <taxon>Chloroflexota</taxon>
        <taxon>Caldilineae</taxon>
        <taxon>Caldilineales</taxon>
        <taxon>Caldilineaceae</taxon>
        <taxon>Litorilinea</taxon>
    </lineage>
</organism>
<dbReference type="PANTHER" id="PTHR43649">
    <property type="entry name" value="ARABINOSE-BINDING PROTEIN-RELATED"/>
    <property type="match status" value="1"/>
</dbReference>
<comment type="caution">
    <text evidence="2">The sequence shown here is derived from an EMBL/GenBank/DDBJ whole genome shotgun (WGS) entry which is preliminary data.</text>
</comment>
<feature type="region of interest" description="Disordered" evidence="1">
    <location>
        <begin position="1"/>
        <end position="20"/>
    </location>
</feature>
<evidence type="ECO:0000256" key="1">
    <source>
        <dbReference type="SAM" id="MobiDB-lite"/>
    </source>
</evidence>